<dbReference type="InterPro" id="IPR009003">
    <property type="entry name" value="Peptidase_S1_PA"/>
</dbReference>
<keyword evidence="4" id="KW-1185">Reference proteome</keyword>
<evidence type="ECO:0000313" key="5">
    <source>
        <dbReference type="WBParaSite" id="scf7180000423500.g11134"/>
    </source>
</evidence>
<dbReference type="Pfam" id="PF00089">
    <property type="entry name" value="Trypsin"/>
    <property type="match status" value="4"/>
</dbReference>
<reference evidence="5" key="1">
    <citation type="submission" date="2022-11" db="UniProtKB">
        <authorList>
            <consortium name="WormBaseParasite"/>
        </authorList>
    </citation>
    <scope>IDENTIFICATION</scope>
</reference>
<dbReference type="InterPro" id="IPR001314">
    <property type="entry name" value="Peptidase_S1A"/>
</dbReference>
<dbReference type="PANTHER" id="PTHR24256">
    <property type="entry name" value="TRYPTASE-RELATED"/>
    <property type="match status" value="1"/>
</dbReference>
<dbReference type="GO" id="GO:0004252">
    <property type="term" value="F:serine-type endopeptidase activity"/>
    <property type="evidence" value="ECO:0007669"/>
    <property type="project" value="InterPro"/>
</dbReference>
<feature type="domain" description="Peptidase S1" evidence="3">
    <location>
        <begin position="440"/>
        <end position="709"/>
    </location>
</feature>
<evidence type="ECO:0000259" key="3">
    <source>
        <dbReference type="PROSITE" id="PS50240"/>
    </source>
</evidence>
<dbReference type="InterPro" id="IPR018114">
    <property type="entry name" value="TRYPSIN_HIS"/>
</dbReference>
<dbReference type="SMART" id="SM00020">
    <property type="entry name" value="Tryp_SPc"/>
    <property type="match status" value="2"/>
</dbReference>
<dbReference type="SUPFAM" id="SSF50494">
    <property type="entry name" value="Trypsin-like serine proteases"/>
    <property type="match status" value="2"/>
</dbReference>
<evidence type="ECO:0000256" key="2">
    <source>
        <dbReference type="ARBA" id="ARBA00024195"/>
    </source>
</evidence>
<dbReference type="InterPro" id="IPR001254">
    <property type="entry name" value="Trypsin_dom"/>
</dbReference>
<dbReference type="InterPro" id="IPR043504">
    <property type="entry name" value="Peptidase_S1_PA_chymotrypsin"/>
</dbReference>
<organism evidence="4 5">
    <name type="scientific">Meloidogyne floridensis</name>
    <dbReference type="NCBI Taxonomy" id="298350"/>
    <lineage>
        <taxon>Eukaryota</taxon>
        <taxon>Metazoa</taxon>
        <taxon>Ecdysozoa</taxon>
        <taxon>Nematoda</taxon>
        <taxon>Chromadorea</taxon>
        <taxon>Rhabditida</taxon>
        <taxon>Tylenchina</taxon>
        <taxon>Tylenchomorpha</taxon>
        <taxon>Tylenchoidea</taxon>
        <taxon>Meloidogynidae</taxon>
        <taxon>Meloidogyninae</taxon>
        <taxon>Meloidogyne</taxon>
    </lineage>
</organism>
<dbReference type="Proteomes" id="UP000887560">
    <property type="component" value="Unplaced"/>
</dbReference>
<dbReference type="Gene3D" id="2.40.10.10">
    <property type="entry name" value="Trypsin-like serine proteases"/>
    <property type="match status" value="2"/>
</dbReference>
<name>A0A915P2V2_9BILA</name>
<dbReference type="WBParaSite" id="scf7180000423500.g11134">
    <property type="protein sequence ID" value="scf7180000423500.g11134"/>
    <property type="gene ID" value="scf7180000423500.g11134"/>
</dbReference>
<dbReference type="InterPro" id="IPR051487">
    <property type="entry name" value="Ser/Thr_Proteases_Immune/Dev"/>
</dbReference>
<dbReference type="PRINTS" id="PR00722">
    <property type="entry name" value="CHYMOTRYPSIN"/>
</dbReference>
<comment type="similarity">
    <text evidence="2">Belongs to the peptidase S1 family. CLIP subfamily.</text>
</comment>
<evidence type="ECO:0000313" key="4">
    <source>
        <dbReference type="Proteomes" id="UP000887560"/>
    </source>
</evidence>
<accession>A0A915P2V2</accession>
<keyword evidence="1" id="KW-1015">Disulfide bond</keyword>
<dbReference type="PROSITE" id="PS00134">
    <property type="entry name" value="TRYPSIN_HIS"/>
    <property type="match status" value="2"/>
</dbReference>
<proteinExistence type="inferred from homology"/>
<dbReference type="AlphaFoldDB" id="A0A915P2V2"/>
<evidence type="ECO:0000256" key="1">
    <source>
        <dbReference type="ARBA" id="ARBA00023157"/>
    </source>
</evidence>
<dbReference type="PROSITE" id="PS50240">
    <property type="entry name" value="TRYPSIN_DOM"/>
    <property type="match status" value="2"/>
</dbReference>
<sequence length="729" mass="82900">MFSSTFVAPKEWSMDNSTNTPFYYDAHRCGMPIHIDNHGYVRRAKRFRPPHLRHHRRRFNRTREHVHRKMMGGYEVEEGDLPWAVTIHLIYEAHRAICSGTLISRRHVITAAHCFVKPGTEQEEAGRCISYSHNAIPEEEVGKYRTTYIGSICTKANNTMGECKSNRQQRRFNIKKAKYSHYFDAECHLGDFALLELEEDVPASIANHICLLNLHPTTRLIDWHSDSRPVVAYGWGTDPTLCTGRGLTEEELYNCFKQAQAQLHLLVLPGIWRDHECRTTLEREAPEWQKEISERKDIFCTMEKNEGSVCSGDSGGGLIGQFEDASFGGGKRWFLLGIVSFGIPCDSAHLGYMEPVKEIECSFLSYMPLRGDSLDGHVSVAYHSEAIIKWIYRDNDMLPPVEKHSKNQGYVRRAKRFRPPHLRHHRRRFNKTREHVHRKMMGGYEVEEGDLPWAVSLHAIYGGIDFAFCSGTLISRRHVITAAHCFTKYVNVTEENEECTSYLHNAIKEEEIGEYHAAYIGSICTKADNTKGECKSNRQQMRFKIKKAKYSSFFDSQCVGNDFALLELEEDVPASIANHICLLNLHPTTRLIDWHSDSRPVLAYGWGADPSTCRRGDKECYRVQQAQLNLLVLPGIWRDHECSESMNRAHVDGRDVSNIKDILCTMEKSDGAVCAGDSGGGLIGQFEDASFGGGKRWFLLGVVSFGTPCQNIHFGYAIPGSQASLLLKR</sequence>
<feature type="domain" description="Peptidase S1" evidence="3">
    <location>
        <begin position="70"/>
        <end position="396"/>
    </location>
</feature>
<dbReference type="GO" id="GO:0006508">
    <property type="term" value="P:proteolysis"/>
    <property type="evidence" value="ECO:0007669"/>
    <property type="project" value="InterPro"/>
</dbReference>
<protein>
    <submittedName>
        <fullName evidence="5">Peptidase S1 domain-containing protein</fullName>
    </submittedName>
</protein>